<gene>
    <name evidence="1" type="ORF">CLUMA_CG015729</name>
</gene>
<keyword evidence="2" id="KW-1185">Reference proteome</keyword>
<evidence type="ECO:0000313" key="2">
    <source>
        <dbReference type="Proteomes" id="UP000183832"/>
    </source>
</evidence>
<sequence>MMFMSHVSIETTLVDSLARFSYLLCYEIVQIVRRRKIELKCLSEGTKAHSKQPLKPFLRRELYELSKRYYYAAHNSPKVSAQSLQQLILINVINYWDFVQHQATAANGWDCESYWFYRVIFDWTWMQQNAICWFMTYLVID</sequence>
<evidence type="ECO:0000313" key="1">
    <source>
        <dbReference type="EMBL" id="CRL01858.1"/>
    </source>
</evidence>
<protein>
    <submittedName>
        <fullName evidence="1">CLUMA_CG015729, isoform A</fullName>
    </submittedName>
</protein>
<accession>A0A1J1IQ53</accession>
<dbReference type="Proteomes" id="UP000183832">
    <property type="component" value="Unassembled WGS sequence"/>
</dbReference>
<dbReference type="AlphaFoldDB" id="A0A1J1IQ53"/>
<reference evidence="1 2" key="1">
    <citation type="submission" date="2015-04" db="EMBL/GenBank/DDBJ databases">
        <authorList>
            <person name="Syromyatnikov M.Y."/>
            <person name="Popov V.N."/>
        </authorList>
    </citation>
    <scope>NUCLEOTIDE SEQUENCE [LARGE SCALE GENOMIC DNA]</scope>
</reference>
<organism evidence="1 2">
    <name type="scientific">Clunio marinus</name>
    <dbReference type="NCBI Taxonomy" id="568069"/>
    <lineage>
        <taxon>Eukaryota</taxon>
        <taxon>Metazoa</taxon>
        <taxon>Ecdysozoa</taxon>
        <taxon>Arthropoda</taxon>
        <taxon>Hexapoda</taxon>
        <taxon>Insecta</taxon>
        <taxon>Pterygota</taxon>
        <taxon>Neoptera</taxon>
        <taxon>Endopterygota</taxon>
        <taxon>Diptera</taxon>
        <taxon>Nematocera</taxon>
        <taxon>Chironomoidea</taxon>
        <taxon>Chironomidae</taxon>
        <taxon>Clunio</taxon>
    </lineage>
</organism>
<dbReference type="EMBL" id="CVRI01000057">
    <property type="protein sequence ID" value="CRL01858.1"/>
    <property type="molecule type" value="Genomic_DNA"/>
</dbReference>
<proteinExistence type="predicted"/>
<name>A0A1J1IQ53_9DIPT</name>